<dbReference type="AlphaFoldDB" id="A0A319CYL3"/>
<feature type="transmembrane region" description="Helical" evidence="1">
    <location>
        <begin position="78"/>
        <end position="95"/>
    </location>
</feature>
<evidence type="ECO:0000313" key="3">
    <source>
        <dbReference type="Proteomes" id="UP000247810"/>
    </source>
</evidence>
<organism evidence="2 3">
    <name type="scientific">Aspergillus ellipticus CBS 707.79</name>
    <dbReference type="NCBI Taxonomy" id="1448320"/>
    <lineage>
        <taxon>Eukaryota</taxon>
        <taxon>Fungi</taxon>
        <taxon>Dikarya</taxon>
        <taxon>Ascomycota</taxon>
        <taxon>Pezizomycotina</taxon>
        <taxon>Eurotiomycetes</taxon>
        <taxon>Eurotiomycetidae</taxon>
        <taxon>Eurotiales</taxon>
        <taxon>Aspergillaceae</taxon>
        <taxon>Aspergillus</taxon>
        <taxon>Aspergillus subgen. Circumdati</taxon>
    </lineage>
</organism>
<keyword evidence="3" id="KW-1185">Reference proteome</keyword>
<feature type="transmembrane region" description="Helical" evidence="1">
    <location>
        <begin position="287"/>
        <end position="307"/>
    </location>
</feature>
<feature type="transmembrane region" description="Helical" evidence="1">
    <location>
        <begin position="169"/>
        <end position="189"/>
    </location>
</feature>
<dbReference type="EMBL" id="KZ825996">
    <property type="protein sequence ID" value="PYH90124.1"/>
    <property type="molecule type" value="Genomic_DNA"/>
</dbReference>
<feature type="transmembrane region" description="Helical" evidence="1">
    <location>
        <begin position="36"/>
        <end position="58"/>
    </location>
</feature>
<keyword evidence="1" id="KW-1133">Transmembrane helix</keyword>
<keyword evidence="1" id="KW-0812">Transmembrane</keyword>
<proteinExistence type="predicted"/>
<evidence type="ECO:0000313" key="2">
    <source>
        <dbReference type="EMBL" id="PYH90124.1"/>
    </source>
</evidence>
<feature type="transmembrane region" description="Helical" evidence="1">
    <location>
        <begin position="319"/>
        <end position="339"/>
    </location>
</feature>
<feature type="transmembrane region" description="Helical" evidence="1">
    <location>
        <begin position="209"/>
        <end position="232"/>
    </location>
</feature>
<evidence type="ECO:0000256" key="1">
    <source>
        <dbReference type="SAM" id="Phobius"/>
    </source>
</evidence>
<sequence length="345" mass="36728">MSPRKKDAVTAAAESSADIVQASLPKRTQLERIPPAVRFTLAVFSSLALSSTLFTLTTGLTLGELSRVSKHLDTWPEVGGLMAWKAVEVGLTWILGYDARDVLTLTLLTHLPTYTLLTTFYTIRPTTTLTSYLIILISTTLPFLLRNPSPTTSLLSTHKNRSILQDGPTTVYTTVAATAIFTVTLYISYATPWLPQTLVVHFQDLPDISAVHAGPAGLPGLFMGLLPAGLAVRDFLFVSSAGVAADETPVTKKKKGGKKEEAKDGEYLIQTVYRNTWGTLSRKTQVLVSRTVVLAALLLGNTVVQVAGTVNGADAEGAAAWGGVWAVAAAVTGGLFGWVEAVDGV</sequence>
<name>A0A319CYL3_9EURO</name>
<dbReference type="VEuPathDB" id="FungiDB:BO71DRAFT_388245"/>
<accession>A0A319CYL3</accession>
<keyword evidence="1" id="KW-0472">Membrane</keyword>
<feature type="transmembrane region" description="Helical" evidence="1">
    <location>
        <begin position="129"/>
        <end position="148"/>
    </location>
</feature>
<dbReference type="OrthoDB" id="5394254at2759"/>
<protein>
    <submittedName>
        <fullName evidence="2">Uncharacterized protein</fullName>
    </submittedName>
</protein>
<gene>
    <name evidence="2" type="ORF">BO71DRAFT_388245</name>
</gene>
<dbReference type="Proteomes" id="UP000247810">
    <property type="component" value="Unassembled WGS sequence"/>
</dbReference>
<feature type="transmembrane region" description="Helical" evidence="1">
    <location>
        <begin position="102"/>
        <end position="123"/>
    </location>
</feature>
<reference evidence="2 3" key="1">
    <citation type="submission" date="2018-02" db="EMBL/GenBank/DDBJ databases">
        <title>The genomes of Aspergillus section Nigri reveals drivers in fungal speciation.</title>
        <authorList>
            <consortium name="DOE Joint Genome Institute"/>
            <person name="Vesth T.C."/>
            <person name="Nybo J."/>
            <person name="Theobald S."/>
            <person name="Brandl J."/>
            <person name="Frisvad J.C."/>
            <person name="Nielsen K.F."/>
            <person name="Lyhne E.K."/>
            <person name="Kogle M.E."/>
            <person name="Kuo A."/>
            <person name="Riley R."/>
            <person name="Clum A."/>
            <person name="Nolan M."/>
            <person name="Lipzen A."/>
            <person name="Salamov A."/>
            <person name="Henrissat B."/>
            <person name="Wiebenga A."/>
            <person name="De vries R.P."/>
            <person name="Grigoriev I.V."/>
            <person name="Mortensen U.H."/>
            <person name="Andersen M.R."/>
            <person name="Baker S.E."/>
        </authorList>
    </citation>
    <scope>NUCLEOTIDE SEQUENCE [LARGE SCALE GENOMIC DNA]</scope>
    <source>
        <strain evidence="2 3">CBS 707.79</strain>
    </source>
</reference>